<evidence type="ECO:0000313" key="1">
    <source>
        <dbReference type="EMBL" id="MDF3842752.1"/>
    </source>
</evidence>
<accession>A0AAW6P6W0</accession>
<proteinExistence type="predicted"/>
<reference evidence="1" key="1">
    <citation type="submission" date="2023-03" db="EMBL/GenBank/DDBJ databases">
        <title>Draft assemblies of triclosan tolerant bacteria isolated from returned activated sludge.</title>
        <authorList>
            <person name="Van Hamelsveld S."/>
        </authorList>
    </citation>
    <scope>NUCLEOTIDE SEQUENCE</scope>
    <source>
        <strain evidence="1">GW210015_S63</strain>
    </source>
</reference>
<dbReference type="Proteomes" id="UP001220662">
    <property type="component" value="Unassembled WGS sequence"/>
</dbReference>
<evidence type="ECO:0000313" key="2">
    <source>
        <dbReference type="Proteomes" id="UP001220662"/>
    </source>
</evidence>
<sequence length="192" mass="21661">MIYTSVLAAVVSALAAETIDNTSKQAWQKLYRPGYQDGLDLATLIRSGGSDGIQRTDADCWVFARLHSQLKSRHWDALVARYSTHKGRKVDSIGKLCPLIASHAPRLFVQKAITVWAIPQLKGMDGKRSTDMIILPARFYDMAQWDDQGLNRSTYWRWKKQIEDRLDEMVKEALNAAGELLRNEGVILNEAA</sequence>
<gene>
    <name evidence="1" type="ORF">P3W55_13630</name>
</gene>
<dbReference type="EMBL" id="JARJLR010000233">
    <property type="protein sequence ID" value="MDF3842752.1"/>
    <property type="molecule type" value="Genomic_DNA"/>
</dbReference>
<dbReference type="RefSeq" id="WP_276214708.1">
    <property type="nucleotide sequence ID" value="NZ_JARJLR010000233.1"/>
</dbReference>
<organism evidence="1 2">
    <name type="scientific">Pseudomonas citronellolis</name>
    <dbReference type="NCBI Taxonomy" id="53408"/>
    <lineage>
        <taxon>Bacteria</taxon>
        <taxon>Pseudomonadati</taxon>
        <taxon>Pseudomonadota</taxon>
        <taxon>Gammaproteobacteria</taxon>
        <taxon>Pseudomonadales</taxon>
        <taxon>Pseudomonadaceae</taxon>
        <taxon>Pseudomonas</taxon>
    </lineage>
</organism>
<evidence type="ECO:0008006" key="3">
    <source>
        <dbReference type="Google" id="ProtNLM"/>
    </source>
</evidence>
<protein>
    <recommendedName>
        <fullName evidence="3">Phage-like protein</fullName>
    </recommendedName>
</protein>
<dbReference type="AlphaFoldDB" id="A0AAW6P6W0"/>
<comment type="caution">
    <text evidence="1">The sequence shown here is derived from an EMBL/GenBank/DDBJ whole genome shotgun (WGS) entry which is preliminary data.</text>
</comment>
<name>A0AAW6P6W0_9PSED</name>